<keyword evidence="1" id="KW-0808">Transferase</keyword>
<gene>
    <name evidence="1" type="ORF">H9850_02660</name>
</gene>
<dbReference type="EMBL" id="DXEV01000048">
    <property type="protein sequence ID" value="HIX56354.1"/>
    <property type="molecule type" value="Genomic_DNA"/>
</dbReference>
<name>A0A9D1WBV1_9GAMM</name>
<comment type="caution">
    <text evidence="1">The sequence shown here is derived from an EMBL/GenBank/DDBJ whole genome shotgun (WGS) entry which is preliminary data.</text>
</comment>
<dbReference type="Gene3D" id="3.40.50.150">
    <property type="entry name" value="Vaccinia Virus protein VP39"/>
    <property type="match status" value="1"/>
</dbReference>
<dbReference type="Pfam" id="PF13489">
    <property type="entry name" value="Methyltransf_23"/>
    <property type="match status" value="1"/>
</dbReference>
<organism evidence="1 2">
    <name type="scientific">Candidatus Anaerobiospirillum pullistercoris</name>
    <dbReference type="NCBI Taxonomy" id="2838452"/>
    <lineage>
        <taxon>Bacteria</taxon>
        <taxon>Pseudomonadati</taxon>
        <taxon>Pseudomonadota</taxon>
        <taxon>Gammaproteobacteria</taxon>
        <taxon>Aeromonadales</taxon>
        <taxon>Succinivibrionaceae</taxon>
        <taxon>Anaerobiospirillum</taxon>
    </lineage>
</organism>
<proteinExistence type="predicted"/>
<dbReference type="AlphaFoldDB" id="A0A9D1WBV1"/>
<protein>
    <submittedName>
        <fullName evidence="1">Methyltransferase domain-containing protein</fullName>
    </submittedName>
</protein>
<dbReference type="PANTHER" id="PTHR43861">
    <property type="entry name" value="TRANS-ACONITATE 2-METHYLTRANSFERASE-RELATED"/>
    <property type="match status" value="1"/>
</dbReference>
<sequence length="341" mass="36598">MAVIDFALVEASFSAAAHSYEQAATVQQQMALQLATAVAPVLRHEGHYRILEIGSGPGNFTQTLLQQINLMAKSNAAHVTLDLVCNDLSASLLKLTMSKVQQWMPAADAPAARTSAAVAGTEVPAAGAGAGLPAVVAGTGELAAEASAGAGAGISVLHCQQVTGNVLQAQTLEQLHSCGPFDLIVSNAVFQWFPHLDKSLQTLQTLLSPQGYLAFSSFAHGTLAELKAICGEEHGLRYLSGREGKEALLAAGLLPCYWAQERVQHYFSSAREVLRHLKHTGVNALSRERFSVREMRALLQRYEERFSHQQGVVLSWCPYMVVAQKQQRHSSKADICGVRSA</sequence>
<dbReference type="Proteomes" id="UP000886829">
    <property type="component" value="Unassembled WGS sequence"/>
</dbReference>
<dbReference type="GO" id="GO:0032259">
    <property type="term" value="P:methylation"/>
    <property type="evidence" value="ECO:0007669"/>
    <property type="project" value="UniProtKB-KW"/>
</dbReference>
<reference evidence="1" key="1">
    <citation type="journal article" date="2021" name="PeerJ">
        <title>Extensive microbial diversity within the chicken gut microbiome revealed by metagenomics and culture.</title>
        <authorList>
            <person name="Gilroy R."/>
            <person name="Ravi A."/>
            <person name="Getino M."/>
            <person name="Pursley I."/>
            <person name="Horton D.L."/>
            <person name="Alikhan N.F."/>
            <person name="Baker D."/>
            <person name="Gharbi K."/>
            <person name="Hall N."/>
            <person name="Watson M."/>
            <person name="Adriaenssens E.M."/>
            <person name="Foster-Nyarko E."/>
            <person name="Jarju S."/>
            <person name="Secka A."/>
            <person name="Antonio M."/>
            <person name="Oren A."/>
            <person name="Chaudhuri R.R."/>
            <person name="La Ragione R."/>
            <person name="Hildebrand F."/>
            <person name="Pallen M.J."/>
        </authorList>
    </citation>
    <scope>NUCLEOTIDE SEQUENCE</scope>
    <source>
        <strain evidence="1">USASDec5-558</strain>
    </source>
</reference>
<accession>A0A9D1WBV1</accession>
<dbReference type="GO" id="GO:0008168">
    <property type="term" value="F:methyltransferase activity"/>
    <property type="evidence" value="ECO:0007669"/>
    <property type="project" value="UniProtKB-KW"/>
</dbReference>
<reference evidence="1" key="2">
    <citation type="submission" date="2021-04" db="EMBL/GenBank/DDBJ databases">
        <authorList>
            <person name="Gilroy R."/>
        </authorList>
    </citation>
    <scope>NUCLEOTIDE SEQUENCE</scope>
    <source>
        <strain evidence="1">USASDec5-558</strain>
    </source>
</reference>
<evidence type="ECO:0000313" key="2">
    <source>
        <dbReference type="Proteomes" id="UP000886829"/>
    </source>
</evidence>
<keyword evidence="1" id="KW-0489">Methyltransferase</keyword>
<dbReference type="SUPFAM" id="SSF53335">
    <property type="entry name" value="S-adenosyl-L-methionine-dependent methyltransferases"/>
    <property type="match status" value="1"/>
</dbReference>
<evidence type="ECO:0000313" key="1">
    <source>
        <dbReference type="EMBL" id="HIX56354.1"/>
    </source>
</evidence>
<dbReference type="InterPro" id="IPR029063">
    <property type="entry name" value="SAM-dependent_MTases_sf"/>
</dbReference>